<evidence type="ECO:0000313" key="1">
    <source>
        <dbReference type="Proteomes" id="UP000036681"/>
    </source>
</evidence>
<sequence>MVKPITSVWTVRQPPKTFDCSVRMPFSERSLHFPIGQRSSHGPLFCDCKKSFLLCAKT</sequence>
<accession>A0A0M3I8T9</accession>
<evidence type="ECO:0000313" key="2">
    <source>
        <dbReference type="WBParaSite" id="ALUE_0001380001-mRNA-1"/>
    </source>
</evidence>
<name>A0A0M3I8T9_ASCLU</name>
<dbReference type="WBParaSite" id="ALUE_0001380001-mRNA-1">
    <property type="protein sequence ID" value="ALUE_0001380001-mRNA-1"/>
    <property type="gene ID" value="ALUE_0001380001"/>
</dbReference>
<dbReference type="Proteomes" id="UP000036681">
    <property type="component" value="Unplaced"/>
</dbReference>
<proteinExistence type="predicted"/>
<keyword evidence="1" id="KW-1185">Reference proteome</keyword>
<organism evidence="1 2">
    <name type="scientific">Ascaris lumbricoides</name>
    <name type="common">Giant roundworm</name>
    <dbReference type="NCBI Taxonomy" id="6252"/>
    <lineage>
        <taxon>Eukaryota</taxon>
        <taxon>Metazoa</taxon>
        <taxon>Ecdysozoa</taxon>
        <taxon>Nematoda</taxon>
        <taxon>Chromadorea</taxon>
        <taxon>Rhabditida</taxon>
        <taxon>Spirurina</taxon>
        <taxon>Ascaridomorpha</taxon>
        <taxon>Ascaridoidea</taxon>
        <taxon>Ascarididae</taxon>
        <taxon>Ascaris</taxon>
    </lineage>
</organism>
<reference evidence="2" key="1">
    <citation type="submission" date="2017-02" db="UniProtKB">
        <authorList>
            <consortium name="WormBaseParasite"/>
        </authorList>
    </citation>
    <scope>IDENTIFICATION</scope>
</reference>
<protein>
    <submittedName>
        <fullName evidence="2">Uncharacterized protein</fullName>
    </submittedName>
</protein>
<dbReference type="AlphaFoldDB" id="A0A0M3I8T9"/>